<feature type="compositionally biased region" description="Low complexity" evidence="1">
    <location>
        <begin position="322"/>
        <end position="339"/>
    </location>
</feature>
<evidence type="ECO:0000256" key="1">
    <source>
        <dbReference type="SAM" id="MobiDB-lite"/>
    </source>
</evidence>
<dbReference type="Proteomes" id="UP000053558">
    <property type="component" value="Unassembled WGS sequence"/>
</dbReference>
<accession>A0A5M3N4X8</accession>
<dbReference type="InterPro" id="IPR011333">
    <property type="entry name" value="SKP1/BTB/POZ_sf"/>
</dbReference>
<dbReference type="OMA" id="ACWLTRW"/>
<feature type="region of interest" description="Disordered" evidence="1">
    <location>
        <begin position="260"/>
        <end position="279"/>
    </location>
</feature>
<name>A0A5M3N4X8_CONPW</name>
<feature type="region of interest" description="Disordered" evidence="1">
    <location>
        <begin position="322"/>
        <end position="364"/>
    </location>
</feature>
<feature type="compositionally biased region" description="Polar residues" evidence="1">
    <location>
        <begin position="236"/>
        <end position="250"/>
    </location>
</feature>
<proteinExistence type="predicted"/>
<dbReference type="SUPFAM" id="SSF54695">
    <property type="entry name" value="POZ domain"/>
    <property type="match status" value="1"/>
</dbReference>
<dbReference type="InterPro" id="IPR000210">
    <property type="entry name" value="BTB/POZ_dom"/>
</dbReference>
<evidence type="ECO:0000313" key="4">
    <source>
        <dbReference type="Proteomes" id="UP000053558"/>
    </source>
</evidence>
<protein>
    <recommendedName>
        <fullName evidence="2">BTB domain-containing protein</fullName>
    </recommendedName>
</protein>
<feature type="region of interest" description="Disordered" evidence="1">
    <location>
        <begin position="483"/>
        <end position="504"/>
    </location>
</feature>
<dbReference type="EMBL" id="JH711573">
    <property type="protein sequence ID" value="EIW86358.1"/>
    <property type="molecule type" value="Genomic_DNA"/>
</dbReference>
<dbReference type="KEGG" id="cput:CONPUDRAFT_133800"/>
<evidence type="ECO:0000259" key="2">
    <source>
        <dbReference type="PROSITE" id="PS50097"/>
    </source>
</evidence>
<reference evidence="4" key="1">
    <citation type="journal article" date="2012" name="Science">
        <title>The Paleozoic origin of enzymatic lignin decomposition reconstructed from 31 fungal genomes.</title>
        <authorList>
            <person name="Floudas D."/>
            <person name="Binder M."/>
            <person name="Riley R."/>
            <person name="Barry K."/>
            <person name="Blanchette R.A."/>
            <person name="Henrissat B."/>
            <person name="Martinez A.T."/>
            <person name="Otillar R."/>
            <person name="Spatafora J.W."/>
            <person name="Yadav J.S."/>
            <person name="Aerts A."/>
            <person name="Benoit I."/>
            <person name="Boyd A."/>
            <person name="Carlson A."/>
            <person name="Copeland A."/>
            <person name="Coutinho P.M."/>
            <person name="de Vries R.P."/>
            <person name="Ferreira P."/>
            <person name="Findley K."/>
            <person name="Foster B."/>
            <person name="Gaskell J."/>
            <person name="Glotzer D."/>
            <person name="Gorecki P."/>
            <person name="Heitman J."/>
            <person name="Hesse C."/>
            <person name="Hori C."/>
            <person name="Igarashi K."/>
            <person name="Jurgens J.A."/>
            <person name="Kallen N."/>
            <person name="Kersten P."/>
            <person name="Kohler A."/>
            <person name="Kuees U."/>
            <person name="Kumar T.K.A."/>
            <person name="Kuo A."/>
            <person name="LaButti K."/>
            <person name="Larrondo L.F."/>
            <person name="Lindquist E."/>
            <person name="Ling A."/>
            <person name="Lombard V."/>
            <person name="Lucas S."/>
            <person name="Lundell T."/>
            <person name="Martin R."/>
            <person name="McLaughlin D.J."/>
            <person name="Morgenstern I."/>
            <person name="Morin E."/>
            <person name="Murat C."/>
            <person name="Nagy L.G."/>
            <person name="Nolan M."/>
            <person name="Ohm R.A."/>
            <person name="Patyshakuliyeva A."/>
            <person name="Rokas A."/>
            <person name="Ruiz-Duenas F.J."/>
            <person name="Sabat G."/>
            <person name="Salamov A."/>
            <person name="Samejima M."/>
            <person name="Schmutz J."/>
            <person name="Slot J.C."/>
            <person name="St John F."/>
            <person name="Stenlid J."/>
            <person name="Sun H."/>
            <person name="Sun S."/>
            <person name="Syed K."/>
            <person name="Tsang A."/>
            <person name="Wiebenga A."/>
            <person name="Young D."/>
            <person name="Pisabarro A."/>
            <person name="Eastwood D.C."/>
            <person name="Martin F."/>
            <person name="Cullen D."/>
            <person name="Grigoriev I.V."/>
            <person name="Hibbett D.S."/>
        </authorList>
    </citation>
    <scope>NUCLEOTIDE SEQUENCE [LARGE SCALE GENOMIC DNA]</scope>
    <source>
        <strain evidence="4">RWD-64-598 SS2</strain>
    </source>
</reference>
<gene>
    <name evidence="3" type="ORF">CONPUDRAFT_133800</name>
</gene>
<feature type="compositionally biased region" description="Pro residues" evidence="1">
    <location>
        <begin position="811"/>
        <end position="821"/>
    </location>
</feature>
<dbReference type="PANTHER" id="PTHR47369:SF1">
    <property type="entry name" value="BTB_POZ DOMAIN-CONTAINING PROTEIN"/>
    <property type="match status" value="1"/>
</dbReference>
<keyword evidence="4" id="KW-1185">Reference proteome</keyword>
<dbReference type="AlphaFoldDB" id="A0A5M3N4X8"/>
<feature type="domain" description="BTB" evidence="2">
    <location>
        <begin position="34"/>
        <end position="110"/>
    </location>
</feature>
<dbReference type="OrthoDB" id="6359943at2759"/>
<dbReference type="RefSeq" id="XP_007763193.1">
    <property type="nucleotide sequence ID" value="XM_007765003.1"/>
</dbReference>
<dbReference type="Gene3D" id="3.30.710.10">
    <property type="entry name" value="Potassium Channel Kv1.1, Chain A"/>
    <property type="match status" value="1"/>
</dbReference>
<evidence type="ECO:0000313" key="3">
    <source>
        <dbReference type="EMBL" id="EIW86358.1"/>
    </source>
</evidence>
<feature type="compositionally biased region" description="Low complexity" evidence="1">
    <location>
        <begin position="759"/>
        <end position="770"/>
    </location>
</feature>
<dbReference type="GeneID" id="19200528"/>
<dbReference type="PANTHER" id="PTHR47369">
    <property type="entry name" value="BTB/POZ DOMAIN-CONTAINING PROTEIN"/>
    <property type="match status" value="1"/>
</dbReference>
<feature type="compositionally biased region" description="Low complexity" evidence="1">
    <location>
        <begin position="785"/>
        <end position="810"/>
    </location>
</feature>
<organism evidence="3 4">
    <name type="scientific">Coniophora puteana (strain RWD-64-598)</name>
    <name type="common">Brown rot fungus</name>
    <dbReference type="NCBI Taxonomy" id="741705"/>
    <lineage>
        <taxon>Eukaryota</taxon>
        <taxon>Fungi</taxon>
        <taxon>Dikarya</taxon>
        <taxon>Basidiomycota</taxon>
        <taxon>Agaricomycotina</taxon>
        <taxon>Agaricomycetes</taxon>
        <taxon>Agaricomycetidae</taxon>
        <taxon>Boletales</taxon>
        <taxon>Coniophorineae</taxon>
        <taxon>Coniophoraceae</taxon>
        <taxon>Coniophora</taxon>
    </lineage>
</organism>
<feature type="compositionally biased region" description="Polar residues" evidence="1">
    <location>
        <begin position="347"/>
        <end position="356"/>
    </location>
</feature>
<comment type="caution">
    <text evidence="3">The sequence shown here is derived from an EMBL/GenBank/DDBJ whole genome shotgun (WGS) entry which is preliminary data.</text>
</comment>
<feature type="region of interest" description="Disordered" evidence="1">
    <location>
        <begin position="222"/>
        <end position="250"/>
    </location>
</feature>
<dbReference type="PROSITE" id="PS50097">
    <property type="entry name" value="BTB"/>
    <property type="match status" value="1"/>
</dbReference>
<sequence>MTRSSILSSFGPPAPSPSALQQHLYHSLLEGKTADVAIHVRGSWHAVYHLHRVVLIQSGFFSDLFTAGFAESTSRLNSHFAGPDRIDVLFDDHNITRTAFEICIARLYGGGPSLYLPPSFIPTPSAPLTPAFSASPPADVDAPPGHHPTSPRLLLSLLATALYLSIPSIASHALASIIASVGPFTVVPYLNFAIGHGIPLPAPSEPEAALGLEHIAELIYDEEESEEHSDHDEQTDSAPDSEATSPTTADINALSYVDVQKASSPRQARPTRPPPPVPCAHYGAVSDKVGEAAACWLARWGADMLPHEVRADAALSAKDISSPVPVSASAPGPSSALSTSRKRADTLPSQSSSATDGPSPAPARVPVIWRRGGLGPAWVRELVGSDAMFVRGERERYDIARGVVNLRRASALAETGSLDSEDEREFETMFRDGVYYANLTVEDIIALSHDISPHTGRPYVPLPVLQAAHWSQSLLRCQITARPGATASGNPPGSPASPHPREKELGMSLSMDDVRLRLNGGGNALGIGALGVLDESERVYYPVAVDASHRIGDAAHLENTTSMDALFRPSTASSSGSSANESRLATSEKNFFGLQSERRTAATIVADSTAEPPASSSTTSLAPARWTPYAPCRFSAEFWDVDALREKQRLHSHTVWYAGSLFNVYVQVVRKKASSSSPAGGVQLGVYLHRQSSVDTIPAPSAPFAPAGLSHHGHGHGGGGGAHVHGRNISLPQNHAGGSLPGGSASTPSMIHFSPSIHPPSRSGTPSSAPGTGGSSVLASFLPQSVSTSSSTTGATTSTSTPTTSHTLPALGPPTAPPQPYRDPRAAVSAYFVLGCASATGGALTRFASGPDVFSVSQSWGWKSSALRTEEFLELGPDGAPVPASNGAGGAGGSGGAAPRECSLRVTIVLGLV</sequence>
<feature type="region of interest" description="Disordered" evidence="1">
    <location>
        <begin position="698"/>
        <end position="822"/>
    </location>
</feature>